<dbReference type="Pfam" id="PF14111">
    <property type="entry name" value="DUF4283"/>
    <property type="match status" value="1"/>
</dbReference>
<dbReference type="EMBL" id="LS974620">
    <property type="protein sequence ID" value="CAG7907934.1"/>
    <property type="molecule type" value="Genomic_DNA"/>
</dbReference>
<dbReference type="PANTHER" id="PTHR31286:SF55">
    <property type="entry name" value="DUF4283 DOMAIN-CONTAINING PROTEIN"/>
    <property type="match status" value="1"/>
</dbReference>
<dbReference type="AlphaFoldDB" id="A0A8D9HZ14"/>
<dbReference type="PANTHER" id="PTHR31286">
    <property type="entry name" value="GLYCINE-RICH CELL WALL STRUCTURAL PROTEIN 1.8-LIKE"/>
    <property type="match status" value="1"/>
</dbReference>
<reference evidence="3 4" key="1">
    <citation type="submission" date="2021-07" db="EMBL/GenBank/DDBJ databases">
        <authorList>
            <consortium name="Genoscope - CEA"/>
            <person name="William W."/>
        </authorList>
    </citation>
    <scope>NUCLEOTIDE SEQUENCE [LARGE SCALE GENOMIC DNA]</scope>
</reference>
<dbReference type="GO" id="GO:0003676">
    <property type="term" value="F:nucleic acid binding"/>
    <property type="evidence" value="ECO:0007669"/>
    <property type="project" value="InterPro"/>
</dbReference>
<feature type="region of interest" description="Disordered" evidence="1">
    <location>
        <begin position="1"/>
        <end position="35"/>
    </location>
</feature>
<feature type="compositionally biased region" description="Basic and acidic residues" evidence="1">
    <location>
        <begin position="377"/>
        <end position="389"/>
    </location>
</feature>
<dbReference type="InterPro" id="IPR025558">
    <property type="entry name" value="DUF4283"/>
</dbReference>
<feature type="region of interest" description="Disordered" evidence="1">
    <location>
        <begin position="414"/>
        <end position="472"/>
    </location>
</feature>
<proteinExistence type="predicted"/>
<evidence type="ECO:0000256" key="1">
    <source>
        <dbReference type="SAM" id="MobiDB-lite"/>
    </source>
</evidence>
<protein>
    <recommendedName>
        <fullName evidence="2">DUF4283 domain-containing protein</fullName>
    </recommendedName>
</protein>
<accession>A0A8D9HZ14</accession>
<name>A0A8D9HZ14_BRACM</name>
<feature type="region of interest" description="Disordered" evidence="1">
    <location>
        <begin position="77"/>
        <end position="111"/>
    </location>
</feature>
<dbReference type="GO" id="GO:0008270">
    <property type="term" value="F:zinc ion binding"/>
    <property type="evidence" value="ECO:0007669"/>
    <property type="project" value="InterPro"/>
</dbReference>
<dbReference type="InterPro" id="IPR036875">
    <property type="entry name" value="Znf_CCHC_sf"/>
</dbReference>
<feature type="compositionally biased region" description="Polar residues" evidence="1">
    <location>
        <begin position="421"/>
        <end position="437"/>
    </location>
</feature>
<feature type="domain" description="DUF4283" evidence="2">
    <location>
        <begin position="157"/>
        <end position="241"/>
    </location>
</feature>
<feature type="non-terminal residue" evidence="3">
    <location>
        <position position="472"/>
    </location>
</feature>
<dbReference type="InterPro" id="IPR040256">
    <property type="entry name" value="At4g02000-like"/>
</dbReference>
<feature type="compositionally biased region" description="Low complexity" evidence="1">
    <location>
        <begin position="449"/>
        <end position="463"/>
    </location>
</feature>
<dbReference type="Gramene" id="A04p28350.2_BraZ1">
    <property type="protein sequence ID" value="A04p28350.2_BraZ1.CDS.1"/>
    <property type="gene ID" value="A04g28350.2_BraZ1"/>
</dbReference>
<gene>
    <name evidence="3" type="ORF">BRAPAZ1V2_A04P28350.2</name>
</gene>
<evidence type="ECO:0000259" key="2">
    <source>
        <dbReference type="Pfam" id="PF14111"/>
    </source>
</evidence>
<dbReference type="SUPFAM" id="SSF57756">
    <property type="entry name" value="Retrovirus zinc finger-like domains"/>
    <property type="match status" value="1"/>
</dbReference>
<feature type="region of interest" description="Disordered" evidence="1">
    <location>
        <begin position="363"/>
        <end position="399"/>
    </location>
</feature>
<sequence>MGKKKLLKSPLKSPPPPPPPDPDCESPPPPSVVVVLEPPAPVTVAPATTPEQSPIELFPIQSDEMEINFPTLDPVKASPKVAPVSTEEQPLSHSDPVKASTKAAPVSTKDQVVSSKDPWTGLFKDAPNSLQKKGEAFELPSGEVCVRIPNSVIEKHKKSWECFVIGQFYHEPPSQGTIHNIVNGIWSKQYRDISVSKMEGNAFLFRIPNANTRRRVIKQMLWQIEGQTMFVADWEPGTTPAKPELSSAPIWLELREVPLQFYNDDCLERIASLVGHPKCLHPSTANKSNLEVAKVLTIIDPRKPLPEAVNAQFESGEISRIKVSSPWMPPVCQHCNEVGHSLKHCRAAPILCKLCNSRTHSEEKCPLATSKKNPSSSRRERARSREWQEKSNPTIGGSSKSLVINFAESSLGKSAGLDQGEGSSLAGSGKAQSQNHIPSKVLEKTVAAQSSSGVESDSSDVQSPRSPEANSP</sequence>
<feature type="compositionally biased region" description="Pro residues" evidence="1">
    <location>
        <begin position="12"/>
        <end position="31"/>
    </location>
</feature>
<evidence type="ECO:0000313" key="3">
    <source>
        <dbReference type="EMBL" id="CAG7907934.1"/>
    </source>
</evidence>
<feature type="compositionally biased region" description="Polar residues" evidence="1">
    <location>
        <begin position="390"/>
        <end position="399"/>
    </location>
</feature>
<dbReference type="Gene3D" id="4.10.60.10">
    <property type="entry name" value="Zinc finger, CCHC-type"/>
    <property type="match status" value="1"/>
</dbReference>
<dbReference type="Proteomes" id="UP000694005">
    <property type="component" value="Chromosome A04"/>
</dbReference>
<organism evidence="3 4">
    <name type="scientific">Brassica campestris</name>
    <name type="common">Field mustard</name>
    <dbReference type="NCBI Taxonomy" id="3711"/>
    <lineage>
        <taxon>Eukaryota</taxon>
        <taxon>Viridiplantae</taxon>
        <taxon>Streptophyta</taxon>
        <taxon>Embryophyta</taxon>
        <taxon>Tracheophyta</taxon>
        <taxon>Spermatophyta</taxon>
        <taxon>Magnoliopsida</taxon>
        <taxon>eudicotyledons</taxon>
        <taxon>Gunneridae</taxon>
        <taxon>Pentapetalae</taxon>
        <taxon>rosids</taxon>
        <taxon>malvids</taxon>
        <taxon>Brassicales</taxon>
        <taxon>Brassicaceae</taxon>
        <taxon>Brassiceae</taxon>
        <taxon>Brassica</taxon>
    </lineage>
</organism>
<evidence type="ECO:0000313" key="4">
    <source>
        <dbReference type="Proteomes" id="UP000694005"/>
    </source>
</evidence>